<name>X0SME0_9ZZZZ</name>
<dbReference type="Pfam" id="PF00271">
    <property type="entry name" value="Helicase_C"/>
    <property type="match status" value="1"/>
</dbReference>
<dbReference type="PROSITE" id="PS51192">
    <property type="entry name" value="HELICASE_ATP_BIND_1"/>
    <property type="match status" value="1"/>
</dbReference>
<sequence>SGTGKTGCFAIASLQLIDTAMSAPQVMILAPTRELAMQTQQVIINIGNQMKDMKTQLLIGGTSTEEDIRKLSDNKPQIIIGCPGRVHDMMRRKRLNTKELKLIVLDEADEMLSSGFKEQVYNIFQYMPNEIQVALFSATMPSELSSLTEKFMRSPIKILVKTEQLTLEGIEQFYIALDSDDQKYDALKDLYGIISMSQCIIYCNSVKRVSDLYDAMTADNFPVCQIHSNMEKEDRMASYEAFRSGSQRVLISSNVTARGIDIQQVSTVVNFDVPKCVHTYLHRIGRSGRWGRKGIGINFVTRRDARNIKDVENHYQTQIKELPQSFVA</sequence>
<dbReference type="GO" id="GO:0005829">
    <property type="term" value="C:cytosol"/>
    <property type="evidence" value="ECO:0007669"/>
    <property type="project" value="TreeGrafter"/>
</dbReference>
<dbReference type="GO" id="GO:0016787">
    <property type="term" value="F:hydrolase activity"/>
    <property type="evidence" value="ECO:0007669"/>
    <property type="project" value="UniProtKB-KW"/>
</dbReference>
<dbReference type="GO" id="GO:0003724">
    <property type="term" value="F:RNA helicase activity"/>
    <property type="evidence" value="ECO:0007669"/>
    <property type="project" value="TreeGrafter"/>
</dbReference>
<dbReference type="InterPro" id="IPR050079">
    <property type="entry name" value="DEAD_box_RNA_helicase"/>
</dbReference>
<dbReference type="PANTHER" id="PTHR47959:SF1">
    <property type="entry name" value="ATP-DEPENDENT RNA HELICASE DBPA"/>
    <property type="match status" value="1"/>
</dbReference>
<gene>
    <name evidence="7" type="ORF">S01H1_09193</name>
</gene>
<evidence type="ECO:0000259" key="6">
    <source>
        <dbReference type="PROSITE" id="PS51194"/>
    </source>
</evidence>
<dbReference type="GO" id="GO:0005524">
    <property type="term" value="F:ATP binding"/>
    <property type="evidence" value="ECO:0007669"/>
    <property type="project" value="UniProtKB-KW"/>
</dbReference>
<evidence type="ECO:0000256" key="1">
    <source>
        <dbReference type="ARBA" id="ARBA00022741"/>
    </source>
</evidence>
<dbReference type="InterPro" id="IPR014001">
    <property type="entry name" value="Helicase_ATP-bd"/>
</dbReference>
<dbReference type="Pfam" id="PF00270">
    <property type="entry name" value="DEAD"/>
    <property type="match status" value="1"/>
</dbReference>
<feature type="non-terminal residue" evidence="7">
    <location>
        <position position="1"/>
    </location>
</feature>
<evidence type="ECO:0000259" key="5">
    <source>
        <dbReference type="PROSITE" id="PS51192"/>
    </source>
</evidence>
<dbReference type="SMART" id="SM00490">
    <property type="entry name" value="HELICc"/>
    <property type="match status" value="1"/>
</dbReference>
<dbReference type="GO" id="GO:0003676">
    <property type="term" value="F:nucleic acid binding"/>
    <property type="evidence" value="ECO:0007669"/>
    <property type="project" value="InterPro"/>
</dbReference>
<dbReference type="EMBL" id="BARS01004697">
    <property type="protein sequence ID" value="GAF82219.1"/>
    <property type="molecule type" value="Genomic_DNA"/>
</dbReference>
<dbReference type="AlphaFoldDB" id="X0SME0"/>
<dbReference type="PANTHER" id="PTHR47959">
    <property type="entry name" value="ATP-DEPENDENT RNA HELICASE RHLE-RELATED"/>
    <property type="match status" value="1"/>
</dbReference>
<evidence type="ECO:0000256" key="3">
    <source>
        <dbReference type="ARBA" id="ARBA00022806"/>
    </source>
</evidence>
<keyword evidence="2" id="KW-0378">Hydrolase</keyword>
<organism evidence="7">
    <name type="scientific">marine sediment metagenome</name>
    <dbReference type="NCBI Taxonomy" id="412755"/>
    <lineage>
        <taxon>unclassified sequences</taxon>
        <taxon>metagenomes</taxon>
        <taxon>ecological metagenomes</taxon>
    </lineage>
</organism>
<protein>
    <submittedName>
        <fullName evidence="7">Uncharacterized protein</fullName>
    </submittedName>
</protein>
<keyword evidence="3" id="KW-0347">Helicase</keyword>
<dbReference type="InterPro" id="IPR000629">
    <property type="entry name" value="RNA-helicase_DEAD-box_CS"/>
</dbReference>
<dbReference type="InterPro" id="IPR001650">
    <property type="entry name" value="Helicase_C-like"/>
</dbReference>
<dbReference type="InterPro" id="IPR011545">
    <property type="entry name" value="DEAD/DEAH_box_helicase_dom"/>
</dbReference>
<dbReference type="CDD" id="cd18787">
    <property type="entry name" value="SF2_C_DEAD"/>
    <property type="match status" value="1"/>
</dbReference>
<evidence type="ECO:0000256" key="2">
    <source>
        <dbReference type="ARBA" id="ARBA00022801"/>
    </source>
</evidence>
<reference evidence="7" key="1">
    <citation type="journal article" date="2014" name="Front. Microbiol.">
        <title>High frequency of phylogenetically diverse reductive dehalogenase-homologous genes in deep subseafloor sedimentary metagenomes.</title>
        <authorList>
            <person name="Kawai M."/>
            <person name="Futagami T."/>
            <person name="Toyoda A."/>
            <person name="Takaki Y."/>
            <person name="Nishi S."/>
            <person name="Hori S."/>
            <person name="Arai W."/>
            <person name="Tsubouchi T."/>
            <person name="Morono Y."/>
            <person name="Uchiyama I."/>
            <person name="Ito T."/>
            <person name="Fujiyama A."/>
            <person name="Inagaki F."/>
            <person name="Takami H."/>
        </authorList>
    </citation>
    <scope>NUCLEOTIDE SEQUENCE</scope>
    <source>
        <strain evidence="7">Expedition CK06-06</strain>
    </source>
</reference>
<comment type="caution">
    <text evidence="7">The sequence shown here is derived from an EMBL/GenBank/DDBJ whole genome shotgun (WGS) entry which is preliminary data.</text>
</comment>
<dbReference type="PROSITE" id="PS00039">
    <property type="entry name" value="DEAD_ATP_HELICASE"/>
    <property type="match status" value="1"/>
</dbReference>
<dbReference type="PROSITE" id="PS51194">
    <property type="entry name" value="HELICASE_CTER"/>
    <property type="match status" value="1"/>
</dbReference>
<dbReference type="SMART" id="SM00487">
    <property type="entry name" value="DEXDc"/>
    <property type="match status" value="1"/>
</dbReference>
<dbReference type="Gene3D" id="3.40.50.300">
    <property type="entry name" value="P-loop containing nucleotide triphosphate hydrolases"/>
    <property type="match status" value="2"/>
</dbReference>
<evidence type="ECO:0000313" key="7">
    <source>
        <dbReference type="EMBL" id="GAF82219.1"/>
    </source>
</evidence>
<feature type="domain" description="Helicase ATP-binding" evidence="5">
    <location>
        <begin position="1"/>
        <end position="158"/>
    </location>
</feature>
<keyword evidence="4" id="KW-0067">ATP-binding</keyword>
<dbReference type="InterPro" id="IPR027417">
    <property type="entry name" value="P-loop_NTPase"/>
</dbReference>
<accession>X0SME0</accession>
<proteinExistence type="predicted"/>
<dbReference type="SUPFAM" id="SSF52540">
    <property type="entry name" value="P-loop containing nucleoside triphosphate hydrolases"/>
    <property type="match status" value="1"/>
</dbReference>
<feature type="domain" description="Helicase C-terminal" evidence="6">
    <location>
        <begin position="186"/>
        <end position="328"/>
    </location>
</feature>
<keyword evidence="1" id="KW-0547">Nucleotide-binding</keyword>
<evidence type="ECO:0000256" key="4">
    <source>
        <dbReference type="ARBA" id="ARBA00022840"/>
    </source>
</evidence>